<proteinExistence type="predicted"/>
<accession>A0AC34Q834</accession>
<sequence length="198" mass="21857">MARRVKQEVVTGDDIKVLYPVKSRPPSAPPNKDDSEDDKYVKVYDGPKVCRIPLKNNQIELNDLLLFFAGVDGLKSTVENGIPEILRLVKGCFKPPSTGWESGKVEVARRNIPNTIDTNSIVNQRSEGGSLPDSRYSSPLMPSAQDYTGQSEHWIRANRSEEASPFAGYPVISGSVLFDAPVQNMLPDPPLPVHSHVF</sequence>
<evidence type="ECO:0000313" key="2">
    <source>
        <dbReference type="WBParaSite" id="JU765_v2.g13947.t1"/>
    </source>
</evidence>
<evidence type="ECO:0000313" key="1">
    <source>
        <dbReference type="Proteomes" id="UP000887576"/>
    </source>
</evidence>
<dbReference type="Proteomes" id="UP000887576">
    <property type="component" value="Unplaced"/>
</dbReference>
<dbReference type="WBParaSite" id="JU765_v2.g13947.t1">
    <property type="protein sequence ID" value="JU765_v2.g13947.t1"/>
    <property type="gene ID" value="JU765_v2.g13947"/>
</dbReference>
<reference evidence="2" key="1">
    <citation type="submission" date="2022-11" db="UniProtKB">
        <authorList>
            <consortium name="WormBaseParasite"/>
        </authorList>
    </citation>
    <scope>IDENTIFICATION</scope>
</reference>
<organism evidence="1 2">
    <name type="scientific">Panagrolaimus sp. JU765</name>
    <dbReference type="NCBI Taxonomy" id="591449"/>
    <lineage>
        <taxon>Eukaryota</taxon>
        <taxon>Metazoa</taxon>
        <taxon>Ecdysozoa</taxon>
        <taxon>Nematoda</taxon>
        <taxon>Chromadorea</taxon>
        <taxon>Rhabditida</taxon>
        <taxon>Tylenchina</taxon>
        <taxon>Panagrolaimomorpha</taxon>
        <taxon>Panagrolaimoidea</taxon>
        <taxon>Panagrolaimidae</taxon>
        <taxon>Panagrolaimus</taxon>
    </lineage>
</organism>
<name>A0AC34Q834_9BILA</name>
<protein>
    <submittedName>
        <fullName evidence="2">Uncharacterized protein</fullName>
    </submittedName>
</protein>